<evidence type="ECO:0000256" key="3">
    <source>
        <dbReference type="ARBA" id="ARBA00022538"/>
    </source>
</evidence>
<dbReference type="GO" id="GO:0034702">
    <property type="term" value="C:monoatomic ion channel complex"/>
    <property type="evidence" value="ECO:0007669"/>
    <property type="project" value="UniProtKB-KW"/>
</dbReference>
<organism evidence="22 23">
    <name type="scientific">Paralvinella palmiformis</name>
    <dbReference type="NCBI Taxonomy" id="53620"/>
    <lineage>
        <taxon>Eukaryota</taxon>
        <taxon>Metazoa</taxon>
        <taxon>Spiralia</taxon>
        <taxon>Lophotrochozoa</taxon>
        <taxon>Annelida</taxon>
        <taxon>Polychaeta</taxon>
        <taxon>Sedentaria</taxon>
        <taxon>Canalipalpata</taxon>
        <taxon>Terebellida</taxon>
        <taxon>Terebelliformia</taxon>
        <taxon>Alvinellidae</taxon>
        <taxon>Paralvinella</taxon>
    </lineage>
</organism>
<dbReference type="InterPro" id="IPR040445">
    <property type="entry name" value="Kir_TM"/>
</dbReference>
<dbReference type="PRINTS" id="PR01320">
    <property type="entry name" value="KIRCHANNEL"/>
</dbReference>
<gene>
    <name evidence="22" type="ORF">LSH36_39g09012</name>
</gene>
<keyword evidence="6 17" id="KW-0630">Potassium</keyword>
<dbReference type="InterPro" id="IPR014756">
    <property type="entry name" value="Ig_E-set"/>
</dbReference>
<keyword evidence="23" id="KW-1185">Reference proteome</keyword>
<comment type="catalytic activity">
    <reaction evidence="11">
        <text>K(+)(in) = K(+)(out)</text>
        <dbReference type="Rhea" id="RHEA:29463"/>
        <dbReference type="ChEBI" id="CHEBI:29103"/>
    </reaction>
</comment>
<evidence type="ECO:0000256" key="15">
    <source>
        <dbReference type="ARBA" id="ARBA00076077"/>
    </source>
</evidence>
<dbReference type="PANTHER" id="PTHR11767">
    <property type="entry name" value="INWARD RECTIFIER POTASSIUM CHANNEL"/>
    <property type="match status" value="1"/>
</dbReference>
<reference evidence="22" key="1">
    <citation type="journal article" date="2023" name="Mol. Biol. Evol.">
        <title>Third-Generation Sequencing Reveals the Adaptive Role of the Epigenome in Three Deep-Sea Polychaetes.</title>
        <authorList>
            <person name="Perez M."/>
            <person name="Aroh O."/>
            <person name="Sun Y."/>
            <person name="Lan Y."/>
            <person name="Juniper S.K."/>
            <person name="Young C.R."/>
            <person name="Angers B."/>
            <person name="Qian P.Y."/>
        </authorList>
    </citation>
    <scope>NUCLEOTIDE SEQUENCE</scope>
    <source>
        <strain evidence="22">P08H-3</strain>
    </source>
</reference>
<keyword evidence="4 17" id="KW-0812">Transmembrane</keyword>
<proteinExistence type="inferred from homology"/>
<keyword evidence="7 19" id="KW-1133">Transmembrane helix</keyword>
<comment type="caution">
    <text evidence="22">The sequence shown here is derived from an EMBL/GenBank/DDBJ whole genome shotgun (WGS) entry which is preliminary data.</text>
</comment>
<feature type="transmembrane region" description="Helical" evidence="19">
    <location>
        <begin position="251"/>
        <end position="275"/>
    </location>
</feature>
<evidence type="ECO:0000256" key="4">
    <source>
        <dbReference type="ARBA" id="ARBA00022692"/>
    </source>
</evidence>
<dbReference type="Gene3D" id="1.10.287.70">
    <property type="match status" value="1"/>
</dbReference>
<comment type="similarity">
    <text evidence="12">Belongs to the inward rectifier-type potassium channel (TC 1.A.2.1) family. KCNJ9 subfamily.</text>
</comment>
<accession>A0AAD9K8L2</accession>
<evidence type="ECO:0000256" key="19">
    <source>
        <dbReference type="SAM" id="Phobius"/>
    </source>
</evidence>
<evidence type="ECO:0000256" key="18">
    <source>
        <dbReference type="SAM" id="MobiDB-lite"/>
    </source>
</evidence>
<dbReference type="InterPro" id="IPR041647">
    <property type="entry name" value="IRK_C"/>
</dbReference>
<keyword evidence="9 19" id="KW-0472">Membrane</keyword>
<dbReference type="Proteomes" id="UP001208570">
    <property type="component" value="Unassembled WGS sequence"/>
</dbReference>
<feature type="region of interest" description="Disordered" evidence="18">
    <location>
        <begin position="497"/>
        <end position="532"/>
    </location>
</feature>
<dbReference type="FunFam" id="2.60.40.1400:FF:000001">
    <property type="entry name" value="G protein-activated inward rectifier potassium channel 2"/>
    <property type="match status" value="1"/>
</dbReference>
<keyword evidence="2 17" id="KW-0813">Transport</keyword>
<evidence type="ECO:0000259" key="21">
    <source>
        <dbReference type="Pfam" id="PF17655"/>
    </source>
</evidence>
<evidence type="ECO:0000256" key="9">
    <source>
        <dbReference type="ARBA" id="ARBA00023136"/>
    </source>
</evidence>
<feature type="transmembrane region" description="Helical" evidence="19">
    <location>
        <begin position="176"/>
        <end position="197"/>
    </location>
</feature>
<evidence type="ECO:0000259" key="20">
    <source>
        <dbReference type="Pfam" id="PF01007"/>
    </source>
</evidence>
<dbReference type="EMBL" id="JAODUP010000039">
    <property type="protein sequence ID" value="KAK2166430.1"/>
    <property type="molecule type" value="Genomic_DNA"/>
</dbReference>
<evidence type="ECO:0000256" key="14">
    <source>
        <dbReference type="ARBA" id="ARBA00072191"/>
    </source>
</evidence>
<evidence type="ECO:0000256" key="8">
    <source>
        <dbReference type="ARBA" id="ARBA00023065"/>
    </source>
</evidence>
<comment type="subcellular location">
    <subcellularLocation>
        <location evidence="1 17">Membrane</location>
        <topology evidence="1 17">Multi-pass membrane protein</topology>
    </subcellularLocation>
</comment>
<name>A0AAD9K8L2_9ANNE</name>
<dbReference type="Gene3D" id="2.60.40.1400">
    <property type="entry name" value="G protein-activated inward rectifier potassium channel 1"/>
    <property type="match status" value="1"/>
</dbReference>
<dbReference type="InterPro" id="IPR013518">
    <property type="entry name" value="K_chnl_inward-rec_Kir_cyto"/>
</dbReference>
<dbReference type="GO" id="GO:0034765">
    <property type="term" value="P:regulation of monoatomic ion transmembrane transport"/>
    <property type="evidence" value="ECO:0007669"/>
    <property type="project" value="TreeGrafter"/>
</dbReference>
<evidence type="ECO:0000256" key="1">
    <source>
        <dbReference type="ARBA" id="ARBA00004141"/>
    </source>
</evidence>
<evidence type="ECO:0000256" key="2">
    <source>
        <dbReference type="ARBA" id="ARBA00022448"/>
    </source>
</evidence>
<dbReference type="SUPFAM" id="SSF81324">
    <property type="entry name" value="Voltage-gated potassium channels"/>
    <property type="match status" value="1"/>
</dbReference>
<keyword evidence="5 17" id="KW-0851">Voltage-gated channel</keyword>
<evidence type="ECO:0000256" key="16">
    <source>
        <dbReference type="ARBA" id="ARBA00081071"/>
    </source>
</evidence>
<comment type="subunit">
    <text evidence="13">Associates with KCNJ3/GIRK1 to form a G-protein-activated heteromultimer pore-forming unit. Interacts (via PDZ-binding motif) with SNX27 (via PDZ domain); the interaction is required when endocytosed to prevent degradation in lysosomes and promote recycling to the plasma membrane.</text>
</comment>
<evidence type="ECO:0000256" key="6">
    <source>
        <dbReference type="ARBA" id="ARBA00022958"/>
    </source>
</evidence>
<dbReference type="GO" id="GO:0005242">
    <property type="term" value="F:inward rectifier potassium channel activity"/>
    <property type="evidence" value="ECO:0007669"/>
    <property type="project" value="InterPro"/>
</dbReference>
<evidence type="ECO:0000256" key="11">
    <source>
        <dbReference type="ARBA" id="ARBA00034430"/>
    </source>
</evidence>
<dbReference type="Pfam" id="PF17655">
    <property type="entry name" value="IRK_C"/>
    <property type="match status" value="1"/>
</dbReference>
<dbReference type="AlphaFoldDB" id="A0AAD9K8L2"/>
<evidence type="ECO:0000313" key="22">
    <source>
        <dbReference type="EMBL" id="KAK2166430.1"/>
    </source>
</evidence>
<evidence type="ECO:0000313" key="23">
    <source>
        <dbReference type="Proteomes" id="UP001208570"/>
    </source>
</evidence>
<evidence type="ECO:0000256" key="7">
    <source>
        <dbReference type="ARBA" id="ARBA00022989"/>
    </source>
</evidence>
<sequence length="574" mass="65789">MRLTKVTNHGPYSSVPLQEGEIPRNIPVVEDCDPQTNVVDGAGDSTPAVDPEETEVIQPNGKEKICKPTVNGRIPANKSLHHSNTTESFHKFYPVDPKEQESTQADATITSSTFTFSKLFDSVARRGRMFANRQQRRLVFKDGECNISKNQITKRKRHYMRDLFTTLLEMKWRYNLMLFGCAFVTSWLVFAFLWWIICVAHGDHLAHDDEEERHRCVANVYSFPTALLYSIETQHTIGYGSRMIEDKCLEAFLLLMIQSCFGVFIQSLLTGVIFAKLSRPKRRAKTMMFSKNAVICQRDDELFLLFRVGDMRKSPIIQTSIKAVMVKSRYTKEGELIPLCQFPLELETETSSSPSENFLLLSWPITIVHRINECSPLWEISAERLLQEQFEIVVILEGTIESTGMLAQMRTSYLPGEILWGQRFAPLFAFWKDRGQYQVDFTQFNATIPIETPECSAKELYEQRTRATVRNTFHKESLFMSNFLSIPAVPYNKPETSEGTPNIFKKMRSSLKRRRSERERRRNGSLPSISFDGGNSTADNIRVYAIGANEKEIDVNVSIESSKADNDDTFSVKY</sequence>
<dbReference type="InterPro" id="IPR016449">
    <property type="entry name" value="K_chnl_inward-rec_Kir"/>
</dbReference>
<feature type="domain" description="Potassium channel inwardly rectifying transmembrane" evidence="20">
    <location>
        <begin position="140"/>
        <end position="280"/>
    </location>
</feature>
<dbReference type="GO" id="GO:0005886">
    <property type="term" value="C:plasma membrane"/>
    <property type="evidence" value="ECO:0007669"/>
    <property type="project" value="TreeGrafter"/>
</dbReference>
<dbReference type="FunFam" id="1.10.287.70:FF:000019">
    <property type="entry name" value="G protein-activated inward rectifier potassium channel 1"/>
    <property type="match status" value="1"/>
</dbReference>
<protein>
    <recommendedName>
        <fullName evidence="14">G protein-activated inward rectifier potassium channel 3</fullName>
    </recommendedName>
    <alternativeName>
        <fullName evidence="16">Inward rectifier K(+) channel Kir3.3</fullName>
    </alternativeName>
    <alternativeName>
        <fullName evidence="15">Potassium channel, inwardly rectifying subfamily J member 9</fullName>
    </alternativeName>
</protein>
<evidence type="ECO:0000256" key="5">
    <source>
        <dbReference type="ARBA" id="ARBA00022882"/>
    </source>
</evidence>
<keyword evidence="8 17" id="KW-0406">Ion transport</keyword>
<dbReference type="GO" id="GO:1990573">
    <property type="term" value="P:potassium ion import across plasma membrane"/>
    <property type="evidence" value="ECO:0007669"/>
    <property type="project" value="TreeGrafter"/>
</dbReference>
<dbReference type="PANTHER" id="PTHR11767:SF102">
    <property type="entry name" value="INWARDLY RECTIFYING POTASSIUM CHANNEL 1, ISOFORM F"/>
    <property type="match status" value="1"/>
</dbReference>
<evidence type="ECO:0000256" key="13">
    <source>
        <dbReference type="ARBA" id="ARBA00062687"/>
    </source>
</evidence>
<feature type="domain" description="Inward rectifier potassium channel C-terminal" evidence="21">
    <location>
        <begin position="287"/>
        <end position="463"/>
    </location>
</feature>
<feature type="compositionally biased region" description="Basic residues" evidence="18">
    <location>
        <begin position="505"/>
        <end position="515"/>
    </location>
</feature>
<evidence type="ECO:0000256" key="17">
    <source>
        <dbReference type="RuleBase" id="RU003822"/>
    </source>
</evidence>
<keyword evidence="10 17" id="KW-0407">Ion channel</keyword>
<keyword evidence="3 17" id="KW-0633">Potassium transport</keyword>
<evidence type="ECO:0000256" key="10">
    <source>
        <dbReference type="ARBA" id="ARBA00023303"/>
    </source>
</evidence>
<dbReference type="SUPFAM" id="SSF81296">
    <property type="entry name" value="E set domains"/>
    <property type="match status" value="1"/>
</dbReference>
<dbReference type="Pfam" id="PF01007">
    <property type="entry name" value="IRK"/>
    <property type="match status" value="1"/>
</dbReference>
<evidence type="ECO:0000256" key="12">
    <source>
        <dbReference type="ARBA" id="ARBA00061604"/>
    </source>
</evidence>